<comment type="caution">
    <text evidence="1">The sequence shown here is derived from an EMBL/GenBank/DDBJ whole genome shotgun (WGS) entry which is preliminary data.</text>
</comment>
<dbReference type="EMBL" id="JAOQAZ010000038">
    <property type="protein sequence ID" value="KAJ4247761.1"/>
    <property type="molecule type" value="Genomic_DNA"/>
</dbReference>
<proteinExistence type="predicted"/>
<keyword evidence="2" id="KW-1185">Reference proteome</keyword>
<evidence type="ECO:0000313" key="2">
    <source>
        <dbReference type="Proteomes" id="UP001152049"/>
    </source>
</evidence>
<evidence type="ECO:0000313" key="1">
    <source>
        <dbReference type="EMBL" id="KAJ4247761.1"/>
    </source>
</evidence>
<dbReference type="Proteomes" id="UP001152049">
    <property type="component" value="Unassembled WGS sequence"/>
</dbReference>
<gene>
    <name evidence="1" type="ORF">NW762_012969</name>
</gene>
<name>A0A9W8VAS3_9HYPO</name>
<accession>A0A9W8VAS3</accession>
<protein>
    <submittedName>
        <fullName evidence="1">Uncharacterized protein</fullName>
    </submittedName>
</protein>
<dbReference type="AlphaFoldDB" id="A0A9W8VAS3"/>
<organism evidence="1 2">
    <name type="scientific">Fusarium torreyae</name>
    <dbReference type="NCBI Taxonomy" id="1237075"/>
    <lineage>
        <taxon>Eukaryota</taxon>
        <taxon>Fungi</taxon>
        <taxon>Dikarya</taxon>
        <taxon>Ascomycota</taxon>
        <taxon>Pezizomycotina</taxon>
        <taxon>Sordariomycetes</taxon>
        <taxon>Hypocreomycetidae</taxon>
        <taxon>Hypocreales</taxon>
        <taxon>Nectriaceae</taxon>
        <taxon>Fusarium</taxon>
    </lineage>
</organism>
<reference evidence="1" key="1">
    <citation type="submission" date="2022-09" db="EMBL/GenBank/DDBJ databases">
        <title>Fusarium specimens isolated from Avocado Roots.</title>
        <authorList>
            <person name="Stajich J."/>
            <person name="Roper C."/>
            <person name="Heimlech-Rivalta G."/>
        </authorList>
    </citation>
    <scope>NUCLEOTIDE SEQUENCE</scope>
    <source>
        <strain evidence="1">CF00136</strain>
    </source>
</reference>
<sequence length="158" mass="17482">MDMNLMLSDLTLQLRFDNAECHPWNPFYSVLPSGPTSSIAGVHIGPPGLTSSLPMATSLQLGVSIWRKANWMTKTVDLGAQTEAARLRNEPQGFYSWCALLPVLLSCFDHSVPKRAATCWCDPASQWKCPAVAGTRGRSQLPPHLRTMLRQQLSSSWN</sequence>